<dbReference type="Proteomes" id="UP001457282">
    <property type="component" value="Unassembled WGS sequence"/>
</dbReference>
<dbReference type="PANTHER" id="PTHR48059">
    <property type="entry name" value="POLYGALACTURONASE INHIBITOR 1"/>
    <property type="match status" value="1"/>
</dbReference>
<dbReference type="Pfam" id="PF00560">
    <property type="entry name" value="LRR_1"/>
    <property type="match status" value="4"/>
</dbReference>
<dbReference type="SUPFAM" id="SSF52058">
    <property type="entry name" value="L domain-like"/>
    <property type="match status" value="1"/>
</dbReference>
<dbReference type="InterPro" id="IPR032675">
    <property type="entry name" value="LRR_dom_sf"/>
</dbReference>
<evidence type="ECO:0008006" key="4">
    <source>
        <dbReference type="Google" id="ProtNLM"/>
    </source>
</evidence>
<keyword evidence="3" id="KW-1185">Reference proteome</keyword>
<organism evidence="2 3">
    <name type="scientific">Rubus argutus</name>
    <name type="common">Southern blackberry</name>
    <dbReference type="NCBI Taxonomy" id="59490"/>
    <lineage>
        <taxon>Eukaryota</taxon>
        <taxon>Viridiplantae</taxon>
        <taxon>Streptophyta</taxon>
        <taxon>Embryophyta</taxon>
        <taxon>Tracheophyta</taxon>
        <taxon>Spermatophyta</taxon>
        <taxon>Magnoliopsida</taxon>
        <taxon>eudicotyledons</taxon>
        <taxon>Gunneridae</taxon>
        <taxon>Pentapetalae</taxon>
        <taxon>rosids</taxon>
        <taxon>fabids</taxon>
        <taxon>Rosales</taxon>
        <taxon>Rosaceae</taxon>
        <taxon>Rosoideae</taxon>
        <taxon>Rosoideae incertae sedis</taxon>
        <taxon>Rubus</taxon>
    </lineage>
</organism>
<evidence type="ECO:0000313" key="3">
    <source>
        <dbReference type="Proteomes" id="UP001457282"/>
    </source>
</evidence>
<dbReference type="EMBL" id="JBEDUW010000003">
    <property type="protein sequence ID" value="KAK9938709.1"/>
    <property type="molecule type" value="Genomic_DNA"/>
</dbReference>
<dbReference type="AlphaFoldDB" id="A0AAW1XQ32"/>
<proteinExistence type="predicted"/>
<dbReference type="FunFam" id="3.80.10.10:FF:000542">
    <property type="entry name" value="Leucine-rich repeat protein kinase family protein"/>
    <property type="match status" value="1"/>
</dbReference>
<dbReference type="InterPro" id="IPR001611">
    <property type="entry name" value="Leu-rich_rpt"/>
</dbReference>
<name>A0AAW1XQ32_RUBAR</name>
<comment type="subcellular location">
    <subcellularLocation>
        <location evidence="1">Cell envelope</location>
    </subcellularLocation>
</comment>
<accession>A0AAW1XQ32</accession>
<dbReference type="FunFam" id="3.80.10.10:FF:000363">
    <property type="entry name" value="Leucine-rich repeat family protein"/>
    <property type="match status" value="1"/>
</dbReference>
<evidence type="ECO:0000256" key="1">
    <source>
        <dbReference type="ARBA" id="ARBA00004196"/>
    </source>
</evidence>
<comment type="caution">
    <text evidence="2">The sequence shown here is derived from an EMBL/GenBank/DDBJ whole genome shotgun (WGS) entry which is preliminary data.</text>
</comment>
<dbReference type="PANTHER" id="PTHR48059:SF38">
    <property type="entry name" value="OS04G0534166 PROTEIN"/>
    <property type="match status" value="1"/>
</dbReference>
<dbReference type="InterPro" id="IPR051848">
    <property type="entry name" value="PGIP"/>
</dbReference>
<sequence>MTNMVLMPIVCKLVMGRTRVACVFLLLVLIKFFVIAAQANNKDFIAMNILMHAWDIRPPSWVGSDPCVDGWEGIDCTNSRVTSITLADMGLKGQLPSDIQLLSELETLDLSLNEGLAGPIPASMEIDETSEFLSYLHSRILAGCSFSEPIPPTIGSLKHLYYLDLNSNRLSGQIPPSIGNLLNLFYLDLTGNQIGGYIPVSSGATPGLDMLHNAQHFHLGDNQLSGKIPAQLFSSKMVLVHLLLDRNNLTGNIPSTIGLVQTLETLRLDWNSLSGPVPSSLNNLSNMAVLS</sequence>
<evidence type="ECO:0000313" key="2">
    <source>
        <dbReference type="EMBL" id="KAK9938709.1"/>
    </source>
</evidence>
<reference evidence="2 3" key="1">
    <citation type="journal article" date="2023" name="G3 (Bethesda)">
        <title>A chromosome-length genome assembly and annotation of blackberry (Rubus argutus, cv. 'Hillquist').</title>
        <authorList>
            <person name="Bruna T."/>
            <person name="Aryal R."/>
            <person name="Dudchenko O."/>
            <person name="Sargent D.J."/>
            <person name="Mead D."/>
            <person name="Buti M."/>
            <person name="Cavallini A."/>
            <person name="Hytonen T."/>
            <person name="Andres J."/>
            <person name="Pham M."/>
            <person name="Weisz D."/>
            <person name="Mascagni F."/>
            <person name="Usai G."/>
            <person name="Natali L."/>
            <person name="Bassil N."/>
            <person name="Fernandez G.E."/>
            <person name="Lomsadze A."/>
            <person name="Armour M."/>
            <person name="Olukolu B."/>
            <person name="Poorten T."/>
            <person name="Britton C."/>
            <person name="Davik J."/>
            <person name="Ashrafi H."/>
            <person name="Aiden E.L."/>
            <person name="Borodovsky M."/>
            <person name="Worthington M."/>
        </authorList>
    </citation>
    <scope>NUCLEOTIDE SEQUENCE [LARGE SCALE GENOMIC DNA]</scope>
    <source>
        <strain evidence="2">PI 553951</strain>
    </source>
</reference>
<gene>
    <name evidence="2" type="ORF">M0R45_015431</name>
</gene>
<protein>
    <recommendedName>
        <fullName evidence="4">Leucine-rich repeat-containing N-terminal plant-type domain-containing protein</fullName>
    </recommendedName>
</protein>
<dbReference type="Gene3D" id="3.80.10.10">
    <property type="entry name" value="Ribonuclease Inhibitor"/>
    <property type="match status" value="2"/>
</dbReference>